<comment type="caution">
    <text evidence="2">The sequence shown here is derived from an EMBL/GenBank/DDBJ whole genome shotgun (WGS) entry which is preliminary data.</text>
</comment>
<evidence type="ECO:0000256" key="1">
    <source>
        <dbReference type="SAM" id="MobiDB-lite"/>
    </source>
</evidence>
<name>A0ABW3C3G1_SPHXN</name>
<reference evidence="3" key="1">
    <citation type="journal article" date="2019" name="Int. J. Syst. Evol. Microbiol.">
        <title>The Global Catalogue of Microorganisms (GCM) 10K type strain sequencing project: providing services to taxonomists for standard genome sequencing and annotation.</title>
        <authorList>
            <consortium name="The Broad Institute Genomics Platform"/>
            <consortium name="The Broad Institute Genome Sequencing Center for Infectious Disease"/>
            <person name="Wu L."/>
            <person name="Ma J."/>
        </authorList>
    </citation>
    <scope>NUCLEOTIDE SEQUENCE [LARGE SCALE GENOMIC DNA]</scope>
    <source>
        <strain evidence="3">CCUG 52537</strain>
    </source>
</reference>
<proteinExistence type="predicted"/>
<protein>
    <submittedName>
        <fullName evidence="2">Uncharacterized protein</fullName>
    </submittedName>
</protein>
<sequence length="157" mass="17523">MDGSNRPVVYSAVGRQQSTPSPEKLSNGEWRKTVSETVARISTMPSQRQGELDAKIMLAAYAEALEGVPAWAIEAARKSLIRSQWRPSPGEVYEAAMIEVRHHREMAEMRQKAPAKPAQEHHPLLAPSREETDRLNAFMAAQGLSTRFNYDGTTYQA</sequence>
<organism evidence="2 3">
    <name type="scientific">Sphingosinicella xenopeptidilytica</name>
    <dbReference type="NCBI Taxonomy" id="364098"/>
    <lineage>
        <taxon>Bacteria</taxon>
        <taxon>Pseudomonadati</taxon>
        <taxon>Pseudomonadota</taxon>
        <taxon>Alphaproteobacteria</taxon>
        <taxon>Sphingomonadales</taxon>
        <taxon>Sphingosinicellaceae</taxon>
        <taxon>Sphingosinicella</taxon>
    </lineage>
</organism>
<gene>
    <name evidence="2" type="ORF">ACFQ00_07645</name>
</gene>
<dbReference type="Proteomes" id="UP001597124">
    <property type="component" value="Unassembled WGS sequence"/>
</dbReference>
<feature type="region of interest" description="Disordered" evidence="1">
    <location>
        <begin position="1"/>
        <end position="28"/>
    </location>
</feature>
<accession>A0ABW3C3G1</accession>
<keyword evidence="3" id="KW-1185">Reference proteome</keyword>
<dbReference type="EMBL" id="JBHTIK010000004">
    <property type="protein sequence ID" value="MFD0848191.1"/>
    <property type="molecule type" value="Genomic_DNA"/>
</dbReference>
<evidence type="ECO:0000313" key="3">
    <source>
        <dbReference type="Proteomes" id="UP001597124"/>
    </source>
</evidence>
<evidence type="ECO:0000313" key="2">
    <source>
        <dbReference type="EMBL" id="MFD0848191.1"/>
    </source>
</evidence>